<dbReference type="Proteomes" id="UP001145742">
    <property type="component" value="Unassembled WGS sequence"/>
</dbReference>
<evidence type="ECO:0000313" key="1">
    <source>
        <dbReference type="EMBL" id="KAJ7411348.1"/>
    </source>
</evidence>
<name>A0ABQ9D3T3_9PASS</name>
<accession>A0ABQ9D3T3</accession>
<protein>
    <submittedName>
        <fullName evidence="1">Uncharacterized protein</fullName>
    </submittedName>
</protein>
<dbReference type="EMBL" id="WHWB01034330">
    <property type="protein sequence ID" value="KAJ7411348.1"/>
    <property type="molecule type" value="Genomic_DNA"/>
</dbReference>
<evidence type="ECO:0000313" key="2">
    <source>
        <dbReference type="Proteomes" id="UP001145742"/>
    </source>
</evidence>
<sequence>MNQFHDWLDLEPPDPINLIFKKRSKASANSTAHFPWCKRKPSTYVTETIIHGYTSVPQAMKTITPNWEQWLISQRVKLPCKWNLPQLEKGANRNPMKLNSKECKALHLGRTNPRHQHVLGATQVGSSWAQKALSVLVDSRMDTSQQWEANGILRCITKSIASRSMEANLLLCPALVRPLLESAKRMEPDSFQWCPVPGSQTMGTGKLQSLLP</sequence>
<organism evidence="1 2">
    <name type="scientific">Willisornis vidua</name>
    <name type="common">Xingu scale-backed antbird</name>
    <dbReference type="NCBI Taxonomy" id="1566151"/>
    <lineage>
        <taxon>Eukaryota</taxon>
        <taxon>Metazoa</taxon>
        <taxon>Chordata</taxon>
        <taxon>Craniata</taxon>
        <taxon>Vertebrata</taxon>
        <taxon>Euteleostomi</taxon>
        <taxon>Archelosauria</taxon>
        <taxon>Archosauria</taxon>
        <taxon>Dinosauria</taxon>
        <taxon>Saurischia</taxon>
        <taxon>Theropoda</taxon>
        <taxon>Coelurosauria</taxon>
        <taxon>Aves</taxon>
        <taxon>Neognathae</taxon>
        <taxon>Neoaves</taxon>
        <taxon>Telluraves</taxon>
        <taxon>Australaves</taxon>
        <taxon>Passeriformes</taxon>
        <taxon>Thamnophilidae</taxon>
        <taxon>Willisornis</taxon>
    </lineage>
</organism>
<reference evidence="1" key="1">
    <citation type="submission" date="2019-10" db="EMBL/GenBank/DDBJ databases">
        <authorList>
            <person name="Soares A.E.R."/>
            <person name="Aleixo A."/>
            <person name="Schneider P."/>
            <person name="Miyaki C.Y."/>
            <person name="Schneider M.P."/>
            <person name="Mello C."/>
            <person name="Vasconcelos A.T.R."/>
        </authorList>
    </citation>
    <scope>NUCLEOTIDE SEQUENCE</scope>
    <source>
        <tissue evidence="1">Muscle</tissue>
    </source>
</reference>
<dbReference type="PANTHER" id="PTHR33332">
    <property type="entry name" value="REVERSE TRANSCRIPTASE DOMAIN-CONTAINING PROTEIN"/>
    <property type="match status" value="1"/>
</dbReference>
<gene>
    <name evidence="1" type="ORF">WISP_103014</name>
</gene>
<comment type="caution">
    <text evidence="1">The sequence shown here is derived from an EMBL/GenBank/DDBJ whole genome shotgun (WGS) entry which is preliminary data.</text>
</comment>
<keyword evidence="2" id="KW-1185">Reference proteome</keyword>
<proteinExistence type="predicted"/>